<accession>A0ABT5K9R9</accession>
<name>A0ABT5K9R9_9BURK</name>
<dbReference type="RefSeq" id="WP_273598612.1">
    <property type="nucleotide sequence ID" value="NZ_JAQQXT010000001.1"/>
</dbReference>
<evidence type="ECO:0000256" key="1">
    <source>
        <dbReference type="SAM" id="Phobius"/>
    </source>
</evidence>
<comment type="caution">
    <text evidence="2">The sequence shown here is derived from an EMBL/GenBank/DDBJ whole genome shotgun (WGS) entry which is preliminary data.</text>
</comment>
<dbReference type="EMBL" id="JAQQXT010000001">
    <property type="protein sequence ID" value="MDC8770132.1"/>
    <property type="molecule type" value="Genomic_DNA"/>
</dbReference>
<dbReference type="Proteomes" id="UP001221189">
    <property type="component" value="Unassembled WGS sequence"/>
</dbReference>
<gene>
    <name evidence="2" type="ORF">PRZ03_01015</name>
</gene>
<keyword evidence="1" id="KW-0472">Membrane</keyword>
<evidence type="ECO:0000313" key="2">
    <source>
        <dbReference type="EMBL" id="MDC8770132.1"/>
    </source>
</evidence>
<keyword evidence="3" id="KW-1185">Reference proteome</keyword>
<keyword evidence="1" id="KW-1133">Transmembrane helix</keyword>
<reference evidence="2 3" key="1">
    <citation type="submission" date="2022-10" db="EMBL/GenBank/DDBJ databases">
        <title>Paucibacter sp. hw1 Genome sequencing.</title>
        <authorList>
            <person name="Park S."/>
        </authorList>
    </citation>
    <scope>NUCLEOTIDE SEQUENCE [LARGE SCALE GENOMIC DNA]</scope>
    <source>
        <strain evidence="3">hw1</strain>
    </source>
</reference>
<protein>
    <submittedName>
        <fullName evidence="2">Uncharacterized protein</fullName>
    </submittedName>
</protein>
<organism evidence="2 3">
    <name type="scientific">Roseateles albus</name>
    <dbReference type="NCBI Taxonomy" id="2987525"/>
    <lineage>
        <taxon>Bacteria</taxon>
        <taxon>Pseudomonadati</taxon>
        <taxon>Pseudomonadota</taxon>
        <taxon>Betaproteobacteria</taxon>
        <taxon>Burkholderiales</taxon>
        <taxon>Sphaerotilaceae</taxon>
        <taxon>Roseateles</taxon>
    </lineage>
</organism>
<evidence type="ECO:0000313" key="3">
    <source>
        <dbReference type="Proteomes" id="UP001221189"/>
    </source>
</evidence>
<keyword evidence="1" id="KW-0812">Transmembrane</keyword>
<sequence length="112" mass="12349">MQGHNASEGPWGRRLRQTLLSLQLGGSILLLGLAGVLALQQQHLLQLDRGFATHGRLWLGLMVNPEAVPNLKPLTAALAQHPAIKHWAFSNMRPARDTMGERDPHVCASRHK</sequence>
<proteinExistence type="predicted"/>
<feature type="transmembrane region" description="Helical" evidence="1">
    <location>
        <begin position="20"/>
        <end position="39"/>
    </location>
</feature>